<comment type="caution">
    <text evidence="3">The sequence shown here is derived from an EMBL/GenBank/DDBJ whole genome shotgun (WGS) entry which is preliminary data.</text>
</comment>
<dbReference type="Pfam" id="PF00668">
    <property type="entry name" value="Condensation"/>
    <property type="match status" value="1"/>
</dbReference>
<dbReference type="GO" id="GO:0016874">
    <property type="term" value="F:ligase activity"/>
    <property type="evidence" value="ECO:0007669"/>
    <property type="project" value="UniProtKB-KW"/>
</dbReference>
<feature type="domain" description="Condensation" evidence="2">
    <location>
        <begin position="32"/>
        <end position="352"/>
    </location>
</feature>
<accession>A0A8J2J5I7</accession>
<dbReference type="GO" id="GO:0005737">
    <property type="term" value="C:cytoplasm"/>
    <property type="evidence" value="ECO:0007669"/>
    <property type="project" value="TreeGrafter"/>
</dbReference>
<dbReference type="GO" id="GO:0031177">
    <property type="term" value="F:phosphopantetheine binding"/>
    <property type="evidence" value="ECO:0007669"/>
    <property type="project" value="TreeGrafter"/>
</dbReference>
<organism evidence="3 4">
    <name type="scientific">Fusarium equiseti</name>
    <name type="common">Fusarium scirpi</name>
    <dbReference type="NCBI Taxonomy" id="61235"/>
    <lineage>
        <taxon>Eukaryota</taxon>
        <taxon>Fungi</taxon>
        <taxon>Dikarya</taxon>
        <taxon>Ascomycota</taxon>
        <taxon>Pezizomycotina</taxon>
        <taxon>Sordariomycetes</taxon>
        <taxon>Hypocreomycetidae</taxon>
        <taxon>Hypocreales</taxon>
        <taxon>Nectriaceae</taxon>
        <taxon>Fusarium</taxon>
        <taxon>Fusarium incarnatum-equiseti species complex</taxon>
    </lineage>
</organism>
<sequence>MAPKRIMSQQDIDEKALEEIASACGISVDQIEDVYSCTPLQTAIMAESTIHAGASVFQFVLILSSEFDLDDFCASLSQVVSLTAILRTRLVECGEGLVQVVTNEKHKTRRLPENTDIKKYMVEDGKKPMGQATPLFRTAIIRSRLLLTIHHGIMDHASLTPLFGDALTIYHGGVANKRADFKEFVSQCSFIDEEEVKAFWSSRFNGSPTIFPKVNSGYLPFGASTITRRVIMEQIGKRVSAAHVPLYIETAWAMTAANYSGSDSVAFGLIFSGRNLSFPAAETTLGPTIAIVPVQVTLTKTATLEGMLKERTSARRQLQQHSALQYGIPKIRVVSEAARAACSFQTLLNIRPRWYDPKESSEISFQEIRDVSGWIKAIVDGVEKKRHNYLLLEEVKQV</sequence>
<dbReference type="EMBL" id="CAJSTJ010000130">
    <property type="protein sequence ID" value="CAG7559814.1"/>
    <property type="molecule type" value="Genomic_DNA"/>
</dbReference>
<protein>
    <recommendedName>
        <fullName evidence="2">Condensation domain-containing protein</fullName>
    </recommendedName>
</protein>
<dbReference type="InterPro" id="IPR001242">
    <property type="entry name" value="Condensation_dom"/>
</dbReference>
<proteinExistence type="predicted"/>
<evidence type="ECO:0000256" key="1">
    <source>
        <dbReference type="ARBA" id="ARBA00022598"/>
    </source>
</evidence>
<keyword evidence="1" id="KW-0436">Ligase</keyword>
<dbReference type="AlphaFoldDB" id="A0A8J2J5I7"/>
<dbReference type="GO" id="GO:0044550">
    <property type="term" value="P:secondary metabolite biosynthetic process"/>
    <property type="evidence" value="ECO:0007669"/>
    <property type="project" value="TreeGrafter"/>
</dbReference>
<dbReference type="Proteomes" id="UP000693738">
    <property type="component" value="Unassembled WGS sequence"/>
</dbReference>
<dbReference type="PANTHER" id="PTHR45527">
    <property type="entry name" value="NONRIBOSOMAL PEPTIDE SYNTHETASE"/>
    <property type="match status" value="1"/>
</dbReference>
<dbReference type="GO" id="GO:0043041">
    <property type="term" value="P:amino acid activation for nonribosomal peptide biosynthetic process"/>
    <property type="evidence" value="ECO:0007669"/>
    <property type="project" value="TreeGrafter"/>
</dbReference>
<evidence type="ECO:0000313" key="4">
    <source>
        <dbReference type="Proteomes" id="UP000693738"/>
    </source>
</evidence>
<evidence type="ECO:0000313" key="3">
    <source>
        <dbReference type="EMBL" id="CAG7559814.1"/>
    </source>
</evidence>
<dbReference type="PANTHER" id="PTHR45527:SF16">
    <property type="entry name" value="NONRIBOSOMAL PEPTIDE SYNTHASE ATNA-RELATED"/>
    <property type="match status" value="1"/>
</dbReference>
<name>A0A8J2J5I7_FUSEQ</name>
<reference evidence="3" key="1">
    <citation type="submission" date="2021-05" db="EMBL/GenBank/DDBJ databases">
        <authorList>
            <person name="Khan N."/>
        </authorList>
    </citation>
    <scope>NUCLEOTIDE SEQUENCE</scope>
</reference>
<gene>
    <name evidence="3" type="ORF">FEQUK3_LOCUS5547</name>
</gene>
<evidence type="ECO:0000259" key="2">
    <source>
        <dbReference type="Pfam" id="PF00668"/>
    </source>
</evidence>